<dbReference type="AlphaFoldDB" id="A0A0C2S228"/>
<evidence type="ECO:0000313" key="3">
    <source>
        <dbReference type="Proteomes" id="UP000054549"/>
    </source>
</evidence>
<keyword evidence="3" id="KW-1185">Reference proteome</keyword>
<organism evidence="2 3">
    <name type="scientific">Amanita muscaria (strain Koide BX008)</name>
    <dbReference type="NCBI Taxonomy" id="946122"/>
    <lineage>
        <taxon>Eukaryota</taxon>
        <taxon>Fungi</taxon>
        <taxon>Dikarya</taxon>
        <taxon>Basidiomycota</taxon>
        <taxon>Agaricomycotina</taxon>
        <taxon>Agaricomycetes</taxon>
        <taxon>Agaricomycetidae</taxon>
        <taxon>Agaricales</taxon>
        <taxon>Pluteineae</taxon>
        <taxon>Amanitaceae</taxon>
        <taxon>Amanita</taxon>
    </lineage>
</organism>
<dbReference type="EMBL" id="KN818404">
    <property type="protein sequence ID" value="KIL56705.1"/>
    <property type="molecule type" value="Genomic_DNA"/>
</dbReference>
<feature type="compositionally biased region" description="Polar residues" evidence="1">
    <location>
        <begin position="54"/>
        <end position="64"/>
    </location>
</feature>
<dbReference type="InParanoid" id="A0A0C2S228"/>
<accession>A0A0C2S228</accession>
<feature type="region of interest" description="Disordered" evidence="1">
    <location>
        <begin position="54"/>
        <end position="76"/>
    </location>
</feature>
<evidence type="ECO:0000313" key="2">
    <source>
        <dbReference type="EMBL" id="KIL56705.1"/>
    </source>
</evidence>
<gene>
    <name evidence="2" type="ORF">M378DRAFT_16837</name>
</gene>
<proteinExistence type="predicted"/>
<dbReference type="STRING" id="946122.A0A0C2S228"/>
<sequence>MTNNDSSVVVVTSSLPRRTFSAPLALAEPRLTATSPEVTLMTDVGERTDVSLASSASVHEQVGSSDVPPSKNTQGSSLRAIVHATRVMTSDYGSVLVDYGRRGKDNEKLKDTKNDNKFRSLSMGEAAMTLRAVASSTARDKDEERQASRGGRGNHMQQVASPLFGTLRSSNREDHHSSSCSIPGSGAAITTSATTVNASTPTKRSSVPLESIIPVSAKPPIQYLSKSAISNSSTSKPNSSAARPAVPAPACITGIKIADRQEGNNWLWDAFLKQRGRRAEPVQVEQPHHASSFTGGSA</sequence>
<feature type="compositionally biased region" description="Polar residues" evidence="1">
    <location>
        <begin position="289"/>
        <end position="298"/>
    </location>
</feature>
<dbReference type="HOGENOM" id="CLU_933742_0_0_1"/>
<feature type="region of interest" description="Disordered" evidence="1">
    <location>
        <begin position="279"/>
        <end position="298"/>
    </location>
</feature>
<reference evidence="2 3" key="1">
    <citation type="submission" date="2014-04" db="EMBL/GenBank/DDBJ databases">
        <title>Evolutionary Origins and Diversification of the Mycorrhizal Mutualists.</title>
        <authorList>
            <consortium name="DOE Joint Genome Institute"/>
            <consortium name="Mycorrhizal Genomics Consortium"/>
            <person name="Kohler A."/>
            <person name="Kuo A."/>
            <person name="Nagy L.G."/>
            <person name="Floudas D."/>
            <person name="Copeland A."/>
            <person name="Barry K.W."/>
            <person name="Cichocki N."/>
            <person name="Veneault-Fourrey C."/>
            <person name="LaButti K."/>
            <person name="Lindquist E.A."/>
            <person name="Lipzen A."/>
            <person name="Lundell T."/>
            <person name="Morin E."/>
            <person name="Murat C."/>
            <person name="Riley R."/>
            <person name="Ohm R."/>
            <person name="Sun H."/>
            <person name="Tunlid A."/>
            <person name="Henrissat B."/>
            <person name="Grigoriev I.V."/>
            <person name="Hibbett D.S."/>
            <person name="Martin F."/>
        </authorList>
    </citation>
    <scope>NUCLEOTIDE SEQUENCE [LARGE SCALE GENOMIC DNA]</scope>
    <source>
        <strain evidence="2 3">Koide BX008</strain>
    </source>
</reference>
<evidence type="ECO:0000256" key="1">
    <source>
        <dbReference type="SAM" id="MobiDB-lite"/>
    </source>
</evidence>
<name>A0A0C2S228_AMAMK</name>
<feature type="region of interest" description="Disordered" evidence="1">
    <location>
        <begin position="133"/>
        <end position="158"/>
    </location>
</feature>
<dbReference type="Proteomes" id="UP000054549">
    <property type="component" value="Unassembled WGS sequence"/>
</dbReference>
<feature type="compositionally biased region" description="Basic and acidic residues" evidence="1">
    <location>
        <begin position="138"/>
        <end position="147"/>
    </location>
</feature>
<protein>
    <submittedName>
        <fullName evidence="2">Uncharacterized protein</fullName>
    </submittedName>
</protein>